<comment type="caution">
    <text evidence="2">The sequence shown here is derived from an EMBL/GenBank/DDBJ whole genome shotgun (WGS) entry which is preliminary data.</text>
</comment>
<accession>A0A081DDE8</accession>
<proteinExistence type="predicted"/>
<sequence length="379" mass="43929">MRILLIGEYSGFHNSLKYGLQQLGHEVTLVGDGDGFKKFPVDIEVGSDYFRRDWLREKVKVAWWKLTGYNLEDNIRLARFRESEHLMKGYDIVQFINSNALGCEPPIEWQMIDYLLKNNNKAFLIACGDDYPYAQYLTEKHQGYSILTPYLEDTSLKNQYLHTFKYLKKGYRENYERLLGKCKAIIPSHTDFQMALSDESKCANMIPSAVIMEQLELHQNHIAQPIEIFMGINRGNYFKKGIPYFEKALDILKSKYGQKVNITIAENLPYDEYIKSYRKSHILLDQALSYDQGYNALEAMAQGKVVFAGGGTPFLKAYELEKAPLIDAKPDVDYLVQELSNLIDHPDEIFKLGREAREFIERHHNAIDIARKYQALYIA</sequence>
<evidence type="ECO:0000313" key="2">
    <source>
        <dbReference type="EMBL" id="GAK76944.1"/>
    </source>
</evidence>
<evidence type="ECO:0000313" key="3">
    <source>
        <dbReference type="Proteomes" id="UP000028980"/>
    </source>
</evidence>
<dbReference type="SUPFAM" id="SSF53756">
    <property type="entry name" value="UDP-Glycosyltransferase/glycogen phosphorylase"/>
    <property type="match status" value="1"/>
</dbReference>
<protein>
    <recommendedName>
        <fullName evidence="1">Spore protein YkvP/CgeB glycosyl transferase-like domain-containing protein</fullName>
    </recommendedName>
</protein>
<dbReference type="InterPro" id="IPR055259">
    <property type="entry name" value="YkvP/CgeB_Glyco_trans-like"/>
</dbReference>
<reference evidence="2 3" key="1">
    <citation type="journal article" date="2014" name="Genome Announc.">
        <title>Draft Genome Sequences of Marine Flavobacterium Nonlabens Strains NR17, NR24, NR27, NR32, NR33, and Ara13.</title>
        <authorList>
            <person name="Nakanishi M."/>
            <person name="Meirelles P."/>
            <person name="Suzuki R."/>
            <person name="Takatani N."/>
            <person name="Mino S."/>
            <person name="Suda W."/>
            <person name="Oshima K."/>
            <person name="Hattori M."/>
            <person name="Ohkuma M."/>
            <person name="Hosokawa M."/>
            <person name="Miyashita K."/>
            <person name="Thompson F.L."/>
            <person name="Niwa A."/>
            <person name="Sawabe T."/>
            <person name="Sawabe T."/>
        </authorList>
    </citation>
    <scope>NUCLEOTIDE SEQUENCE [LARGE SCALE GENOMIC DNA]</scope>
    <source>
        <strain evidence="3">JCM19296</strain>
    </source>
</reference>
<dbReference type="Gene3D" id="3.40.50.2000">
    <property type="entry name" value="Glycogen Phosphorylase B"/>
    <property type="match status" value="1"/>
</dbReference>
<dbReference type="Proteomes" id="UP000028980">
    <property type="component" value="Unassembled WGS sequence"/>
</dbReference>
<evidence type="ECO:0000259" key="1">
    <source>
        <dbReference type="Pfam" id="PF13524"/>
    </source>
</evidence>
<dbReference type="EMBL" id="BBLG01000006">
    <property type="protein sequence ID" value="GAK76944.1"/>
    <property type="molecule type" value="Genomic_DNA"/>
</dbReference>
<organism evidence="2 3">
    <name type="scientific">Nonlabens ulvanivorans</name>
    <name type="common">Persicivirga ulvanivorans</name>
    <dbReference type="NCBI Taxonomy" id="906888"/>
    <lineage>
        <taxon>Bacteria</taxon>
        <taxon>Pseudomonadati</taxon>
        <taxon>Bacteroidota</taxon>
        <taxon>Flavobacteriia</taxon>
        <taxon>Flavobacteriales</taxon>
        <taxon>Flavobacteriaceae</taxon>
        <taxon>Nonlabens</taxon>
    </lineage>
</organism>
<dbReference type="Pfam" id="PF13524">
    <property type="entry name" value="Glyco_trans_1_2"/>
    <property type="match status" value="1"/>
</dbReference>
<dbReference type="AlphaFoldDB" id="A0A081DDE8"/>
<feature type="domain" description="Spore protein YkvP/CgeB glycosyl transferase-like" evidence="1">
    <location>
        <begin position="255"/>
        <end position="373"/>
    </location>
</feature>
<gene>
    <name evidence="2" type="ORF">JCM19296_2548</name>
</gene>
<name>A0A081DDE8_NONUL</name>